<proteinExistence type="predicted"/>
<dbReference type="Proteomes" id="UP000304840">
    <property type="component" value="Chromosome"/>
</dbReference>
<dbReference type="RefSeq" id="WP_138424903.1">
    <property type="nucleotide sequence ID" value="NZ_CP010992.1"/>
</dbReference>
<dbReference type="AlphaFoldDB" id="A0AAI8CG96"/>
<evidence type="ECO:0000313" key="1">
    <source>
        <dbReference type="EMBL" id="AMO19400.1"/>
    </source>
</evidence>
<reference evidence="1 2" key="2">
    <citation type="submission" date="2019-05" db="EMBL/GenBank/DDBJ databases">
        <authorList>
            <person name="Ravantti J.J."/>
        </authorList>
    </citation>
    <scope>NUCLEOTIDE SEQUENCE [LARGE SCALE GENOMIC DNA]</scope>
    <source>
        <strain evidence="1 2">B185</strain>
    </source>
</reference>
<protein>
    <submittedName>
        <fullName evidence="1">ATP-binding protein</fullName>
    </submittedName>
</protein>
<dbReference type="GO" id="GO:0005524">
    <property type="term" value="F:ATP binding"/>
    <property type="evidence" value="ECO:0007669"/>
    <property type="project" value="UniProtKB-KW"/>
</dbReference>
<sequence length="397" mass="47401">MSFKLLALRPLDGCNEKFLKNLEENRIYQFYNDYTFHDENGVIKEFGKDNYKEVKKIEYKETVPADLYDQGNLKINVSAIVGKNGSGKSALVELLIAFINNLSRLGEFQVNFDGYDDFIKLLYINKINCEIFYEIDSVIYQLRMFESEKVNIWILKLIDGSFKAFIDKEKKIIEEFFFYTSIINYSYWAYNSLDEGYDFINALFHKNDAYQIPIVLNPYREQGGSILSPDKEKELAQDRLLFNLLLPGNISEKITESLKVKKIKLKLKNDNFLDYKIYRKIKFSDNKDLSSQIEYSIFKSGIDNANQTVEILKELYKKYDLNFDNYSNKKWDKVNEYLVFKSIKIVTRYKEFQDYFDLEKYHFKEKYNRKIEMFKIQIEMFIFLTNIHKIKPRLKVL</sequence>
<reference evidence="2" key="1">
    <citation type="submission" date="2016-03" db="EMBL/GenBank/DDBJ databases">
        <title>Flavobacterium columnare strain B185, complete genome.</title>
        <authorList>
            <person name="Sundberg L.-R."/>
            <person name="Papponen P."/>
            <person name="Laanto E."/>
        </authorList>
    </citation>
    <scope>NUCLEOTIDE SEQUENCE [LARGE SCALE GENOMIC DNA]</scope>
    <source>
        <strain evidence="2">B185</strain>
    </source>
</reference>
<keyword evidence="1" id="KW-0067">ATP-binding</keyword>
<keyword evidence="1" id="KW-0547">Nucleotide-binding</keyword>
<evidence type="ECO:0000313" key="2">
    <source>
        <dbReference type="Proteomes" id="UP000304840"/>
    </source>
</evidence>
<name>A0AAI8CG96_9FLAO</name>
<organism evidence="1 2">
    <name type="scientific">Flavobacterium columnare</name>
    <dbReference type="NCBI Taxonomy" id="996"/>
    <lineage>
        <taxon>Bacteria</taxon>
        <taxon>Pseudomonadati</taxon>
        <taxon>Bacteroidota</taxon>
        <taxon>Flavobacteriia</taxon>
        <taxon>Flavobacteriales</taxon>
        <taxon>Flavobacteriaceae</taxon>
        <taxon>Flavobacterium</taxon>
    </lineage>
</organism>
<dbReference type="EMBL" id="CP010992">
    <property type="protein sequence ID" value="AMO19400.1"/>
    <property type="molecule type" value="Genomic_DNA"/>
</dbReference>
<gene>
    <name evidence="1" type="ORF">UN65_02705</name>
</gene>
<accession>A0AAI8CG96</accession>